<evidence type="ECO:0000313" key="3">
    <source>
        <dbReference type="Proteomes" id="UP001175228"/>
    </source>
</evidence>
<protein>
    <recommendedName>
        <fullName evidence="1">DUF7770 domain-containing protein</fullName>
    </recommendedName>
</protein>
<sequence>MVSTGKPIDLSRYKSADDGGRIVTFISIFGIPTHPKKSNPVDGTHLVHWRVHLRWAGVRVNTLAKGSVVLDTYKDDPADSIVRIEVYSKSTVVSAAASTYWELSIPVIKAGLQVQTFVAMITANGHERYKYDGNGSGCLSWSTRLLNDYVAAGYVDAQAMQNFAKFITTTRHYVAGFYWIPDDQGTYI</sequence>
<dbReference type="InterPro" id="IPR056672">
    <property type="entry name" value="DUF7770"/>
</dbReference>
<organism evidence="2 3">
    <name type="scientific">Armillaria luteobubalina</name>
    <dbReference type="NCBI Taxonomy" id="153913"/>
    <lineage>
        <taxon>Eukaryota</taxon>
        <taxon>Fungi</taxon>
        <taxon>Dikarya</taxon>
        <taxon>Basidiomycota</taxon>
        <taxon>Agaricomycotina</taxon>
        <taxon>Agaricomycetes</taxon>
        <taxon>Agaricomycetidae</taxon>
        <taxon>Agaricales</taxon>
        <taxon>Marasmiineae</taxon>
        <taxon>Physalacriaceae</taxon>
        <taxon>Armillaria</taxon>
    </lineage>
</organism>
<gene>
    <name evidence="2" type="ORF">EDD18DRAFT_1206718</name>
</gene>
<feature type="domain" description="DUF7770" evidence="1">
    <location>
        <begin position="34"/>
        <end position="188"/>
    </location>
</feature>
<evidence type="ECO:0000259" key="1">
    <source>
        <dbReference type="Pfam" id="PF24968"/>
    </source>
</evidence>
<reference evidence="2" key="1">
    <citation type="submission" date="2023-06" db="EMBL/GenBank/DDBJ databases">
        <authorList>
            <consortium name="Lawrence Berkeley National Laboratory"/>
            <person name="Ahrendt S."/>
            <person name="Sahu N."/>
            <person name="Indic B."/>
            <person name="Wong-Bajracharya J."/>
            <person name="Merenyi Z."/>
            <person name="Ke H.-M."/>
            <person name="Monk M."/>
            <person name="Kocsube S."/>
            <person name="Drula E."/>
            <person name="Lipzen A."/>
            <person name="Balint B."/>
            <person name="Henrissat B."/>
            <person name="Andreopoulos B."/>
            <person name="Martin F.M."/>
            <person name="Harder C.B."/>
            <person name="Rigling D."/>
            <person name="Ford K.L."/>
            <person name="Foster G.D."/>
            <person name="Pangilinan J."/>
            <person name="Papanicolaou A."/>
            <person name="Barry K."/>
            <person name="LaButti K."/>
            <person name="Viragh M."/>
            <person name="Koriabine M."/>
            <person name="Yan M."/>
            <person name="Riley R."/>
            <person name="Champramary S."/>
            <person name="Plett K.L."/>
            <person name="Tsai I.J."/>
            <person name="Slot J."/>
            <person name="Sipos G."/>
            <person name="Plett J."/>
            <person name="Nagy L.G."/>
            <person name="Grigoriev I.V."/>
        </authorList>
    </citation>
    <scope>NUCLEOTIDE SEQUENCE</scope>
    <source>
        <strain evidence="2">HWK02</strain>
    </source>
</reference>
<dbReference type="EMBL" id="JAUEPU010000085">
    <property type="protein sequence ID" value="KAK0479886.1"/>
    <property type="molecule type" value="Genomic_DNA"/>
</dbReference>
<dbReference type="Proteomes" id="UP001175228">
    <property type="component" value="Unassembled WGS sequence"/>
</dbReference>
<accession>A0AA39P9T6</accession>
<evidence type="ECO:0000313" key="2">
    <source>
        <dbReference type="EMBL" id="KAK0479886.1"/>
    </source>
</evidence>
<dbReference type="Pfam" id="PF24968">
    <property type="entry name" value="DUF7770"/>
    <property type="match status" value="1"/>
</dbReference>
<name>A0AA39P9T6_9AGAR</name>
<proteinExistence type="predicted"/>
<keyword evidence="3" id="KW-1185">Reference proteome</keyword>
<comment type="caution">
    <text evidence="2">The sequence shown here is derived from an EMBL/GenBank/DDBJ whole genome shotgun (WGS) entry which is preliminary data.</text>
</comment>
<dbReference type="AlphaFoldDB" id="A0AA39P9T6"/>